<feature type="domain" description="Filamentous haemagglutinin FhaB/tRNA nuclease CdiA-like TPS" evidence="2">
    <location>
        <begin position="46"/>
        <end position="166"/>
    </location>
</feature>
<dbReference type="CDD" id="cd13444">
    <property type="entry name" value="CDI_toxin_EC869_like"/>
    <property type="match status" value="1"/>
</dbReference>
<dbReference type="Pfam" id="PF21111">
    <property type="entry name" value="CDI_toxin_EC869_like"/>
    <property type="match status" value="1"/>
</dbReference>
<dbReference type="InterPro" id="IPR008638">
    <property type="entry name" value="FhaB/CdiA-like_TPS"/>
</dbReference>
<name>A0ABX7ACQ2_9GAMM</name>
<organism evidence="3 4">
    <name type="scientific">Providencia manganoxydans</name>
    <dbReference type="NCBI Taxonomy" id="2923283"/>
    <lineage>
        <taxon>Bacteria</taxon>
        <taxon>Pseudomonadati</taxon>
        <taxon>Pseudomonadota</taxon>
        <taxon>Gammaproteobacteria</taxon>
        <taxon>Enterobacterales</taxon>
        <taxon>Morganellaceae</taxon>
        <taxon>Providencia</taxon>
    </lineage>
</organism>
<dbReference type="InterPro" id="IPR048745">
    <property type="entry name" value="CdiA_helical"/>
</dbReference>
<dbReference type="EMBL" id="CP067099">
    <property type="protein sequence ID" value="QQO61530.1"/>
    <property type="molecule type" value="Genomic_DNA"/>
</dbReference>
<dbReference type="InterPro" id="IPR006915">
    <property type="entry name" value="DUF637_hemagglutn_put"/>
</dbReference>
<dbReference type="Pfam" id="PF05860">
    <property type="entry name" value="TPS"/>
    <property type="match status" value="1"/>
</dbReference>
<dbReference type="RefSeq" id="WP_272581064.1">
    <property type="nucleotide sequence ID" value="NZ_CP067099.1"/>
</dbReference>
<dbReference type="Gene3D" id="6.10.140.1810">
    <property type="match status" value="1"/>
</dbReference>
<keyword evidence="1" id="KW-0472">Membrane</keyword>
<evidence type="ECO:0000313" key="3">
    <source>
        <dbReference type="EMBL" id="QQO61530.1"/>
    </source>
</evidence>
<keyword evidence="1" id="KW-1133">Transmembrane helix</keyword>
<gene>
    <name evidence="3" type="ORF">JI723_14810</name>
</gene>
<dbReference type="Pfam" id="PF21483">
    <property type="entry name" value="CdiA_helical"/>
    <property type="match status" value="1"/>
</dbReference>
<evidence type="ECO:0000313" key="4">
    <source>
        <dbReference type="Proteomes" id="UP000596157"/>
    </source>
</evidence>
<feature type="transmembrane region" description="Helical" evidence="1">
    <location>
        <begin position="12"/>
        <end position="30"/>
    </location>
</feature>
<evidence type="ECO:0000256" key="1">
    <source>
        <dbReference type="SAM" id="Phobius"/>
    </source>
</evidence>
<reference evidence="4" key="1">
    <citation type="submission" date="2021-01" db="EMBL/GenBank/DDBJ databases">
        <title>Providencia vermicola LLDRA6, a soil-borne Mn(II)-oxidizing bacterium, exploits a strategy of superoxide production coupled to hydrogen peroxide consumption to generate Mn oxides, as revealed by transcriptional up-regulation of genes for phenylacetic acid catabolism.</title>
        <authorList>
            <person name="Chen S."/>
            <person name="Ding Z."/>
            <person name="Chen J."/>
            <person name="Luo J."/>
            <person name="Ruan X."/>
            <person name="Li Z."/>
            <person name="Liao F."/>
            <person name="He J."/>
            <person name="Li D."/>
        </authorList>
    </citation>
    <scope>NUCLEOTIDE SEQUENCE [LARGE SCALE GENOMIC DNA]</scope>
    <source>
        <strain evidence="4">LLDRA6</strain>
    </source>
</reference>
<dbReference type="SUPFAM" id="SSF51126">
    <property type="entry name" value="Pectin lyase-like"/>
    <property type="match status" value="1"/>
</dbReference>
<evidence type="ECO:0000259" key="2">
    <source>
        <dbReference type="SMART" id="SM00912"/>
    </source>
</evidence>
<keyword evidence="4" id="KW-1185">Reference proteome</keyword>
<dbReference type="Proteomes" id="UP000596157">
    <property type="component" value="Chromosome"/>
</dbReference>
<dbReference type="Pfam" id="PF04830">
    <property type="entry name" value="DUF637"/>
    <property type="match status" value="1"/>
</dbReference>
<protein>
    <submittedName>
        <fullName evidence="3">DUF637 domain-containing protein</fullName>
    </submittedName>
</protein>
<dbReference type="Gene3D" id="2.160.20.10">
    <property type="entry name" value="Single-stranded right-handed beta-helix, Pectin lyase-like"/>
    <property type="match status" value="1"/>
</dbReference>
<dbReference type="InterPro" id="IPR012334">
    <property type="entry name" value="Pectin_lyas_fold"/>
</dbReference>
<proteinExistence type="predicted"/>
<dbReference type="SMART" id="SM00912">
    <property type="entry name" value="Haemagg_act"/>
    <property type="match status" value="1"/>
</dbReference>
<dbReference type="NCBIfam" id="TIGR01901">
    <property type="entry name" value="adhes_NPXG"/>
    <property type="match status" value="1"/>
</dbReference>
<sequence>MPKKNISRSQRWLGYSIIYLTAIYPLHPAWGTALSLADNNTQVRQQNNIPIIDIATPNNIGISHNKFQTFNVNQQGAVLNNTINNVNSQLAGQITKNTNLNGKAADLIINEVTGNAHSQLQGKLEVVGKQANVLIANPNGITCNGCSFTNTPAITLTTGNPIINSDGGLFAIEVKKGSVIIGPQGMNAEAQDYADIMSRATELNGQIKAKNLTLMQGANRIDFQNGSITPLTSEGAKPNISIDTRALGGMYANQVRLVSTEAGVGVNLSHIQANQNNLTMTVDGKITIAGDLQSQNEINVSAKNLHINTNTKLNAQKDITLATNTLTNHGQIISGKDVRVFADTMSNTGKDTLIQAQNNLWVQKNASGDLATLIENKSGTIKTNAGDLVVRTKKLANTANTSTIKISNINATTNDSEDFVSSHFGKRQGVVSIISLYPRLESFPYKKWFGKIDLINSDSINVERKQYINQGSIGVIASGKNAYINANDLVNDFGKITVKNNVILTGQNASISAFNSGKLDLWYKYDTSYKDLGKFADENDDNGTYDIFYVSEPLDFKLIDKFYSWAPDALNYQSISAGNNIVLDFKNTINIESKLPNAEKPITKITQIGTALAAITAKNMVFNANNVNISTHLQSTNDLSIIANQNINIDNANLNSANSQSLIAHNNINLNQTNLAARDSTIIAKNGDIQYALNPISAFNDNQLVLPSINASNSLMFQAGKNITFDNTQINKSNKFNLIANENIIINRNELDLINLDPVNITTVTTELMPKIGLWESDHGMLFTAGKNIEAQGITFTSGRSLTFNAGQDIQLASKAIDNVHHLFKTNRYPELRSKLIANGDITLNAARDIDLKSALLQSTARITSLSGRDMKLTTTPYSALATPNEDWQDVQHLTTSITGNNGVTLASNGAITSQGSSIQSSNDILISSGGNTRLESVQTHYRKQEGKRLEDLYGQIGTTISSGKNLSIVSEGSILFQASRLVANGLLDIAANGGYLYAQAMEETSHYEERHKKCNRWTLCITRREVTNTHHETTNKVTEFTAGGNINLLAKDDVTLEASKISTQNNAQITSQTGSVNFKTVKNSTFAQEISKSNGFYITQRNKGYTADKWVLPALHIGGQLTVEATEGITADIKAQNALSLQNALNALGKTEGTKWLVGLKDRTDVQWNLVQDAYDSWDYQSQHLNPVASALIMISVAAMTSGTATQFSAWAASGSTGTTGAMISGAAYSGMTALSTQAAVALAENKGNLSKTLKTLGQSDTVKSIIAQMVVSGALNGLDVKMGFTDGAASNSSLPLLSNGDWGKVAQRVAAQSTISSTINTAIQGGNFSDNFKNALLSNIGNQIHAEGAKLIGDNGEILGHTGKVLSHSVVSGISAEVAGGNVKGAVVGSLAAQLAGITLDNNLINEKEWKQTTERHAQLSRVLGGFAGAIFTGDAGGAYSGANAAENTFRFNHLLHELAMDFDSEMQRCGDNLTCQNTIINKYAAFSNQNTSNLESEIADRPLVAQGVTRQQIENAFALADRPYWASYLGADVMRNDLAKHYLQYWNAQDLALIDIQSPTWVKFASFIAEPDNQALLVSGGLLARDLSNFAINYFSRNSAIKTISASEIGMKWVGQGGSINQQGIAWEDAIAATLPQRARLPKKFKTFDFFYHEEKLAISAKSMDTQTLSKLSQPKQIYSTLKRNIDSAAKFDQYSISGFNLKSGMIAKREIWLAIPKSTTRTQWIEINRAVAYGKNMGIEVKTTQVKQ</sequence>
<keyword evidence="1" id="KW-0812">Transmembrane</keyword>
<dbReference type="Gene3D" id="3.40.1350.110">
    <property type="match status" value="1"/>
</dbReference>
<dbReference type="InterPro" id="IPR033799">
    <property type="entry name" value="CdiA_EC869-like"/>
</dbReference>
<accession>A0ABX7ACQ2</accession>
<dbReference type="InterPro" id="IPR011050">
    <property type="entry name" value="Pectin_lyase_fold/virulence"/>
</dbReference>
<dbReference type="GeneID" id="92280014"/>